<dbReference type="Proteomes" id="UP000295252">
    <property type="component" value="Chromosome IV"/>
</dbReference>
<dbReference type="InterPro" id="IPR043424">
    <property type="entry name" value="BLT-like"/>
</dbReference>
<name>A0A068UKD3_COFCA</name>
<protein>
    <submittedName>
        <fullName evidence="3">Uncharacterized protein</fullName>
    </submittedName>
</protein>
<evidence type="ECO:0000313" key="3">
    <source>
        <dbReference type="EMBL" id="CDP08732.1"/>
    </source>
</evidence>
<sequence>MEKEEKGRERDVKKEEFLGLKLKRGMLVGKRGGNTTPSPTWRYDGLTQSQAAEGSRLQDFSFPSNFPANISARQLGANLWEVQPHMEVVEMSKGAARPLLRHKNKVKDKGFELPKTHFDQPPHSPQHQPPTESELKKRFTKALMQHDHSAERNGRALPPETPGSSSSKEMTPYRPDITPTGALHLKGRLRESSYNLKTSTELLKVLNRIWSLEEQHSSNISLLRAMKKELDHARAKIKELLQEKKRHRREMEDMMRQLTEDKLIRKHKEEDDVEDTFQSMRNEIEDERKLRKHSESLHRKSTRELADVKSSFSNAVKELERERKARILLEDLCDEFAKGIRDYEQEIRLIKKRSEKDWTLQEHADRLILHISEAWLDERMQMKLVETRCGLADKRTIVDKLSIEIETFLQTKKSPGSAPLNADEEDYVDSGLYCSQLKRGSSKKESNCSSKKQSENAPAGHLSRIVKSNHIKKKLLSQEHMDDSDHLHPELQSKEQSLGDFEPCLSCNAKQHQENNHAENSFDPSLFTGPASPVEKWTSKVQAVDLEAPESSSQHQGIKENTLKAKLLEARLESRQSRSRASKVL</sequence>
<dbReference type="PANTHER" id="PTHR31071">
    <property type="entry name" value="GB|AAF24581.1"/>
    <property type="match status" value="1"/>
</dbReference>
<feature type="region of interest" description="Disordered" evidence="2">
    <location>
        <begin position="112"/>
        <end position="181"/>
    </location>
</feature>
<feature type="coiled-coil region" evidence="1">
    <location>
        <begin position="223"/>
        <end position="261"/>
    </location>
</feature>
<evidence type="ECO:0000313" key="4">
    <source>
        <dbReference type="Proteomes" id="UP000295252"/>
    </source>
</evidence>
<dbReference type="AlphaFoldDB" id="A0A068UKD3"/>
<keyword evidence="1" id="KW-0175">Coiled coil</keyword>
<accession>A0A068UKD3</accession>
<dbReference type="STRING" id="49390.A0A068UKD3"/>
<feature type="region of interest" description="Disordered" evidence="2">
    <location>
        <begin position="442"/>
        <end position="464"/>
    </location>
</feature>
<evidence type="ECO:0000256" key="1">
    <source>
        <dbReference type="SAM" id="Coils"/>
    </source>
</evidence>
<dbReference type="Gramene" id="CDP08732">
    <property type="protein sequence ID" value="CDP08732"/>
    <property type="gene ID" value="GSCOC_T00027805001"/>
</dbReference>
<feature type="region of interest" description="Disordered" evidence="2">
    <location>
        <begin position="540"/>
        <end position="561"/>
    </location>
</feature>
<proteinExistence type="predicted"/>
<dbReference type="OMA" id="IHISEAW"/>
<organism evidence="3 4">
    <name type="scientific">Coffea canephora</name>
    <name type="common">Robusta coffee</name>
    <dbReference type="NCBI Taxonomy" id="49390"/>
    <lineage>
        <taxon>Eukaryota</taxon>
        <taxon>Viridiplantae</taxon>
        <taxon>Streptophyta</taxon>
        <taxon>Embryophyta</taxon>
        <taxon>Tracheophyta</taxon>
        <taxon>Spermatophyta</taxon>
        <taxon>Magnoliopsida</taxon>
        <taxon>eudicotyledons</taxon>
        <taxon>Gunneridae</taxon>
        <taxon>Pentapetalae</taxon>
        <taxon>asterids</taxon>
        <taxon>lamiids</taxon>
        <taxon>Gentianales</taxon>
        <taxon>Rubiaceae</taxon>
        <taxon>Ixoroideae</taxon>
        <taxon>Gardenieae complex</taxon>
        <taxon>Bertiereae - Coffeeae clade</taxon>
        <taxon>Coffeeae</taxon>
        <taxon>Coffea</taxon>
    </lineage>
</organism>
<feature type="compositionally biased region" description="Basic and acidic residues" evidence="2">
    <location>
        <begin position="144"/>
        <end position="154"/>
    </location>
</feature>
<gene>
    <name evidence="3" type="ORF">GSCOC_T00027805001</name>
</gene>
<feature type="region of interest" description="Disordered" evidence="2">
    <location>
        <begin position="515"/>
        <end position="534"/>
    </location>
</feature>
<dbReference type="PhylomeDB" id="A0A068UKD3"/>
<dbReference type="PANTHER" id="PTHR31071:SF9">
    <property type="entry name" value="INTRACELLULAR PROTEIN TRANSPORT PROTEIN USO1-RELATED"/>
    <property type="match status" value="1"/>
</dbReference>
<reference evidence="4" key="1">
    <citation type="journal article" date="2014" name="Science">
        <title>The coffee genome provides insight into the convergent evolution of caffeine biosynthesis.</title>
        <authorList>
            <person name="Denoeud F."/>
            <person name="Carretero-Paulet L."/>
            <person name="Dereeper A."/>
            <person name="Droc G."/>
            <person name="Guyot R."/>
            <person name="Pietrella M."/>
            <person name="Zheng C."/>
            <person name="Alberti A."/>
            <person name="Anthony F."/>
            <person name="Aprea G."/>
            <person name="Aury J.M."/>
            <person name="Bento P."/>
            <person name="Bernard M."/>
            <person name="Bocs S."/>
            <person name="Campa C."/>
            <person name="Cenci A."/>
            <person name="Combes M.C."/>
            <person name="Crouzillat D."/>
            <person name="Da Silva C."/>
            <person name="Daddiego L."/>
            <person name="De Bellis F."/>
            <person name="Dussert S."/>
            <person name="Garsmeur O."/>
            <person name="Gayraud T."/>
            <person name="Guignon V."/>
            <person name="Jahn K."/>
            <person name="Jamilloux V."/>
            <person name="Joet T."/>
            <person name="Labadie K."/>
            <person name="Lan T."/>
            <person name="Leclercq J."/>
            <person name="Lepelley M."/>
            <person name="Leroy T."/>
            <person name="Li L.T."/>
            <person name="Librado P."/>
            <person name="Lopez L."/>
            <person name="Munoz A."/>
            <person name="Noel B."/>
            <person name="Pallavicini A."/>
            <person name="Perrotta G."/>
            <person name="Poncet V."/>
            <person name="Pot D."/>
            <person name="Priyono X."/>
            <person name="Rigoreau M."/>
            <person name="Rouard M."/>
            <person name="Rozas J."/>
            <person name="Tranchant-Dubreuil C."/>
            <person name="VanBuren R."/>
            <person name="Zhang Q."/>
            <person name="Andrade A.C."/>
            <person name="Argout X."/>
            <person name="Bertrand B."/>
            <person name="de Kochko A."/>
            <person name="Graziosi G."/>
            <person name="Henry R.J."/>
            <person name="Jayarama X."/>
            <person name="Ming R."/>
            <person name="Nagai C."/>
            <person name="Rounsley S."/>
            <person name="Sankoff D."/>
            <person name="Giuliano G."/>
            <person name="Albert V.A."/>
            <person name="Wincker P."/>
            <person name="Lashermes P."/>
        </authorList>
    </citation>
    <scope>NUCLEOTIDE SEQUENCE [LARGE SCALE GENOMIC DNA]</scope>
    <source>
        <strain evidence="4">cv. DH200-94</strain>
    </source>
</reference>
<dbReference type="OrthoDB" id="670909at2759"/>
<evidence type="ECO:0000256" key="2">
    <source>
        <dbReference type="SAM" id="MobiDB-lite"/>
    </source>
</evidence>
<keyword evidence="4" id="KW-1185">Reference proteome</keyword>
<dbReference type="InParanoid" id="A0A068UKD3"/>
<dbReference type="EMBL" id="HG739119">
    <property type="protein sequence ID" value="CDP08732.1"/>
    <property type="molecule type" value="Genomic_DNA"/>
</dbReference>